<feature type="domain" description="RING-type" evidence="11">
    <location>
        <begin position="113"/>
        <end position="154"/>
    </location>
</feature>
<evidence type="ECO:0000256" key="1">
    <source>
        <dbReference type="ARBA" id="ARBA00000900"/>
    </source>
</evidence>
<dbReference type="PANTHER" id="PTHR15710">
    <property type="entry name" value="E3 UBIQUITIN-PROTEIN LIGASE PRAJA"/>
    <property type="match status" value="1"/>
</dbReference>
<evidence type="ECO:0000256" key="3">
    <source>
        <dbReference type="ARBA" id="ARBA00012483"/>
    </source>
</evidence>
<dbReference type="FunFam" id="3.30.40.10:FF:000069">
    <property type="entry name" value="E3 ubiquitin-protein ligase RNF115"/>
    <property type="match status" value="1"/>
</dbReference>
<dbReference type="GO" id="GO:0008270">
    <property type="term" value="F:zinc ion binding"/>
    <property type="evidence" value="ECO:0007669"/>
    <property type="project" value="UniProtKB-KW"/>
</dbReference>
<reference evidence="12" key="2">
    <citation type="journal article" date="2022" name="Hortic Res">
        <title>The genome of Dioscorea zingiberensis sheds light on the biosynthesis, origin and evolution of the medicinally important diosgenin saponins.</title>
        <authorList>
            <person name="Li Y."/>
            <person name="Tan C."/>
            <person name="Li Z."/>
            <person name="Guo J."/>
            <person name="Li S."/>
            <person name="Chen X."/>
            <person name="Wang C."/>
            <person name="Dai X."/>
            <person name="Yang H."/>
            <person name="Song W."/>
            <person name="Hou L."/>
            <person name="Xu J."/>
            <person name="Tong Z."/>
            <person name="Xu A."/>
            <person name="Yuan X."/>
            <person name="Wang W."/>
            <person name="Yang Q."/>
            <person name="Chen L."/>
            <person name="Sun Z."/>
            <person name="Wang K."/>
            <person name="Pan B."/>
            <person name="Chen J."/>
            <person name="Bao Y."/>
            <person name="Liu F."/>
            <person name="Qi X."/>
            <person name="Gang D.R."/>
            <person name="Wen J."/>
            <person name="Li J."/>
        </authorList>
    </citation>
    <scope>NUCLEOTIDE SEQUENCE</scope>
    <source>
        <strain evidence="12">Dzin_1.0</strain>
    </source>
</reference>
<keyword evidence="8" id="KW-0862">Zinc</keyword>
<keyword evidence="6 9" id="KW-0863">Zinc-finger</keyword>
<proteinExistence type="predicted"/>
<keyword evidence="5" id="KW-0479">Metal-binding</keyword>
<accession>A0A9D5D8H2</accession>
<evidence type="ECO:0000256" key="7">
    <source>
        <dbReference type="ARBA" id="ARBA00022786"/>
    </source>
</evidence>
<keyword evidence="7" id="KW-0833">Ubl conjugation pathway</keyword>
<protein>
    <recommendedName>
        <fullName evidence="3">RING-type E3 ubiquitin transferase</fullName>
        <ecNumber evidence="3">2.3.2.27</ecNumber>
    </recommendedName>
</protein>
<evidence type="ECO:0000256" key="9">
    <source>
        <dbReference type="PROSITE-ProRule" id="PRU00175"/>
    </source>
</evidence>
<dbReference type="GO" id="GO:0000209">
    <property type="term" value="P:protein polyubiquitination"/>
    <property type="evidence" value="ECO:0007669"/>
    <property type="project" value="UniProtKB-ARBA"/>
</dbReference>
<dbReference type="Pfam" id="PF14369">
    <property type="entry name" value="Zn_ribbon_19"/>
    <property type="match status" value="1"/>
</dbReference>
<dbReference type="InterPro" id="IPR001841">
    <property type="entry name" value="Znf_RING"/>
</dbReference>
<dbReference type="GO" id="GO:0061630">
    <property type="term" value="F:ubiquitin protein ligase activity"/>
    <property type="evidence" value="ECO:0007669"/>
    <property type="project" value="UniProtKB-EC"/>
</dbReference>
<dbReference type="OrthoDB" id="8062037at2759"/>
<keyword evidence="4" id="KW-0808">Transferase</keyword>
<organism evidence="12 13">
    <name type="scientific">Dioscorea zingiberensis</name>
    <dbReference type="NCBI Taxonomy" id="325984"/>
    <lineage>
        <taxon>Eukaryota</taxon>
        <taxon>Viridiplantae</taxon>
        <taxon>Streptophyta</taxon>
        <taxon>Embryophyta</taxon>
        <taxon>Tracheophyta</taxon>
        <taxon>Spermatophyta</taxon>
        <taxon>Magnoliopsida</taxon>
        <taxon>Liliopsida</taxon>
        <taxon>Dioscoreales</taxon>
        <taxon>Dioscoreaceae</taxon>
        <taxon>Dioscorea</taxon>
    </lineage>
</organism>
<dbReference type="InterPro" id="IPR039525">
    <property type="entry name" value="RNF126-like_zinc-ribbon"/>
</dbReference>
<gene>
    <name evidence="12" type="ORF">J5N97_005677</name>
</gene>
<dbReference type="PANTHER" id="PTHR15710:SF230">
    <property type="entry name" value="OS08G0464400 PROTEIN"/>
    <property type="match status" value="1"/>
</dbReference>
<reference evidence="12" key="1">
    <citation type="submission" date="2021-03" db="EMBL/GenBank/DDBJ databases">
        <authorList>
            <person name="Li Z."/>
            <person name="Yang C."/>
        </authorList>
    </citation>
    <scope>NUCLEOTIDE SEQUENCE</scope>
    <source>
        <strain evidence="12">Dzin_1.0</strain>
        <tissue evidence="12">Leaf</tissue>
    </source>
</reference>
<keyword evidence="13" id="KW-1185">Reference proteome</keyword>
<dbReference type="Proteomes" id="UP001085076">
    <property type="component" value="Miscellaneous, Linkage group lg01"/>
</dbReference>
<comment type="catalytic activity">
    <reaction evidence="1">
        <text>S-ubiquitinyl-[E2 ubiquitin-conjugating enzyme]-L-cysteine + [acceptor protein]-L-lysine = [E2 ubiquitin-conjugating enzyme]-L-cysteine + N(6)-ubiquitinyl-[acceptor protein]-L-lysine.</text>
        <dbReference type="EC" id="2.3.2.27"/>
    </reaction>
</comment>
<name>A0A9D5D8H2_9LILI</name>
<evidence type="ECO:0000256" key="6">
    <source>
        <dbReference type="ARBA" id="ARBA00022771"/>
    </source>
</evidence>
<evidence type="ECO:0000256" key="10">
    <source>
        <dbReference type="SAM" id="MobiDB-lite"/>
    </source>
</evidence>
<dbReference type="EMBL" id="JAGGNH010000001">
    <property type="protein sequence ID" value="KAJ0987321.1"/>
    <property type="molecule type" value="Genomic_DNA"/>
</dbReference>
<dbReference type="EC" id="2.3.2.27" evidence="3"/>
<dbReference type="SUPFAM" id="SSF57850">
    <property type="entry name" value="RING/U-box"/>
    <property type="match status" value="1"/>
</dbReference>
<dbReference type="GO" id="GO:0005737">
    <property type="term" value="C:cytoplasm"/>
    <property type="evidence" value="ECO:0007669"/>
    <property type="project" value="TreeGrafter"/>
</dbReference>
<dbReference type="SMART" id="SM00184">
    <property type="entry name" value="RING"/>
    <property type="match status" value="1"/>
</dbReference>
<feature type="region of interest" description="Disordered" evidence="10">
    <location>
        <begin position="68"/>
        <end position="92"/>
    </location>
</feature>
<dbReference type="InterPro" id="IPR013083">
    <property type="entry name" value="Znf_RING/FYVE/PHD"/>
</dbReference>
<comment type="pathway">
    <text evidence="2">Protein modification; protein ubiquitination.</text>
</comment>
<evidence type="ECO:0000313" key="12">
    <source>
        <dbReference type="EMBL" id="KAJ0987321.1"/>
    </source>
</evidence>
<evidence type="ECO:0000256" key="5">
    <source>
        <dbReference type="ARBA" id="ARBA00022723"/>
    </source>
</evidence>
<evidence type="ECO:0000256" key="4">
    <source>
        <dbReference type="ARBA" id="ARBA00022679"/>
    </source>
</evidence>
<evidence type="ECO:0000259" key="11">
    <source>
        <dbReference type="PROSITE" id="PS50089"/>
    </source>
</evidence>
<evidence type="ECO:0000256" key="8">
    <source>
        <dbReference type="ARBA" id="ARBA00022833"/>
    </source>
</evidence>
<dbReference type="AlphaFoldDB" id="A0A9D5D8H2"/>
<comment type="caution">
    <text evidence="12">The sequence shown here is derived from an EMBL/GenBank/DDBJ whole genome shotgun (WGS) entry which is preliminary data.</text>
</comment>
<dbReference type="Pfam" id="PF13639">
    <property type="entry name" value="zf-RING_2"/>
    <property type="match status" value="1"/>
</dbReference>
<evidence type="ECO:0000256" key="2">
    <source>
        <dbReference type="ARBA" id="ARBA00004906"/>
    </source>
</evidence>
<sequence>MSSAGAGAAHAQTFWCHECDMSVSLLPPSPPRCPHCRGDFLESMDPVSPSRALPLPFYPSNSDSDDFDHHLFADPDPSPSPSPPRRLCGPSPATRSAIDAIPTVEISESSLVCAVCKDDLPLRSSARRLPCSHLYHSDCIVPWLSLHDSCPLCRSSLDPSGPRGNSSSSDSDNVQYLFLMPICALERVKPDFSMS</sequence>
<dbReference type="Gene3D" id="3.30.40.10">
    <property type="entry name" value="Zinc/RING finger domain, C3HC4 (zinc finger)"/>
    <property type="match status" value="1"/>
</dbReference>
<evidence type="ECO:0000313" key="13">
    <source>
        <dbReference type="Proteomes" id="UP001085076"/>
    </source>
</evidence>
<dbReference type="PROSITE" id="PS50089">
    <property type="entry name" value="ZF_RING_2"/>
    <property type="match status" value="1"/>
</dbReference>